<dbReference type="EMBL" id="CP038908">
    <property type="protein sequence ID" value="QGO06458.1"/>
    <property type="molecule type" value="Genomic_DNA"/>
</dbReference>
<sequence>MLARTSESRELCEPILDIKLNLVIEEVVENIFNNNANIDLYVKITINFSVDNKGKISILFCDNGSEFDLTNYQFKGIPNQDVSRGRGIYLIKHYASSISYSPYALT</sequence>
<dbReference type="GeneID" id="66741564"/>
<name>A0A9Q5VHR8_PISSA</name>
<dbReference type="RefSeq" id="WP_016212611.1">
    <property type="nucleotide sequence ID" value="NZ_CP012413.1"/>
</dbReference>
<evidence type="ECO:0000259" key="1">
    <source>
        <dbReference type="Pfam" id="PF13581"/>
    </source>
</evidence>
<feature type="domain" description="Histidine kinase/HSP90-like ATPase" evidence="1">
    <location>
        <begin position="8"/>
        <end position="100"/>
    </location>
</feature>
<dbReference type="InterPro" id="IPR003594">
    <property type="entry name" value="HATPase_dom"/>
</dbReference>
<dbReference type="InterPro" id="IPR036890">
    <property type="entry name" value="HATPase_C_sf"/>
</dbReference>
<dbReference type="Gene3D" id="3.30.565.10">
    <property type="entry name" value="Histidine kinase-like ATPase, C-terminal domain"/>
    <property type="match status" value="1"/>
</dbReference>
<accession>A0A9Q5VHR8</accession>
<proteinExistence type="predicted"/>
<evidence type="ECO:0000313" key="3">
    <source>
        <dbReference type="Proteomes" id="UP000422232"/>
    </source>
</evidence>
<dbReference type="Proteomes" id="UP000422232">
    <property type="component" value="Chromosome"/>
</dbReference>
<reference evidence="2 3" key="1">
    <citation type="submission" date="2019-04" db="EMBL/GenBank/DDBJ databases">
        <title>Complete genome sequencing of Piscirickettsia salmonis strain Psal-009.</title>
        <authorList>
            <person name="Schober I."/>
            <person name="Bunk B."/>
            <person name="Sproer C."/>
            <person name="Carril G.P."/>
            <person name="Riedel T."/>
            <person name="Flores-Herrera P.A."/>
            <person name="Nourdin-Galindo G."/>
            <person name="Marshall S.H."/>
            <person name="Overmann J."/>
        </authorList>
    </citation>
    <scope>NUCLEOTIDE SEQUENCE [LARGE SCALE GENOMIC DNA]</scope>
    <source>
        <strain evidence="2 3">Psal-009</strain>
    </source>
</reference>
<protein>
    <recommendedName>
        <fullName evidence="1">Histidine kinase/HSP90-like ATPase domain-containing protein</fullName>
    </recommendedName>
</protein>
<gene>
    <name evidence="2" type="ORF">Psal009_02373</name>
</gene>
<organism evidence="2 3">
    <name type="scientific">Piscirickettsia salmonis</name>
    <dbReference type="NCBI Taxonomy" id="1238"/>
    <lineage>
        <taxon>Bacteria</taxon>
        <taxon>Pseudomonadati</taxon>
        <taxon>Pseudomonadota</taxon>
        <taxon>Gammaproteobacteria</taxon>
        <taxon>Thiotrichales</taxon>
        <taxon>Piscirickettsiaceae</taxon>
        <taxon>Piscirickettsia</taxon>
    </lineage>
</organism>
<keyword evidence="3" id="KW-1185">Reference proteome</keyword>
<dbReference type="AlphaFoldDB" id="A0A9Q5VHR8"/>
<dbReference type="Pfam" id="PF13581">
    <property type="entry name" value="HATPase_c_2"/>
    <property type="match status" value="1"/>
</dbReference>
<evidence type="ECO:0000313" key="2">
    <source>
        <dbReference type="EMBL" id="QGO06458.1"/>
    </source>
</evidence>